<dbReference type="AlphaFoldDB" id="A0AAN5I163"/>
<protein>
    <submittedName>
        <fullName evidence="2">Uncharacterized protein</fullName>
    </submittedName>
</protein>
<evidence type="ECO:0000313" key="2">
    <source>
        <dbReference type="EMBL" id="GMR47401.1"/>
    </source>
</evidence>
<organism evidence="2 3">
    <name type="scientific">Pristionchus mayeri</name>
    <dbReference type="NCBI Taxonomy" id="1317129"/>
    <lineage>
        <taxon>Eukaryota</taxon>
        <taxon>Metazoa</taxon>
        <taxon>Ecdysozoa</taxon>
        <taxon>Nematoda</taxon>
        <taxon>Chromadorea</taxon>
        <taxon>Rhabditida</taxon>
        <taxon>Rhabditina</taxon>
        <taxon>Diplogasteromorpha</taxon>
        <taxon>Diplogasteroidea</taxon>
        <taxon>Neodiplogasteridae</taxon>
        <taxon>Pristionchus</taxon>
    </lineage>
</organism>
<proteinExistence type="predicted"/>
<evidence type="ECO:0000256" key="1">
    <source>
        <dbReference type="SAM" id="MobiDB-lite"/>
    </source>
</evidence>
<dbReference type="Proteomes" id="UP001328107">
    <property type="component" value="Unassembled WGS sequence"/>
</dbReference>
<dbReference type="EMBL" id="BTRK01000004">
    <property type="protein sequence ID" value="GMR47401.1"/>
    <property type="molecule type" value="Genomic_DNA"/>
</dbReference>
<gene>
    <name evidence="2" type="ORF">PMAYCL1PPCAC_17596</name>
</gene>
<feature type="non-terminal residue" evidence="2">
    <location>
        <position position="276"/>
    </location>
</feature>
<sequence>MASSPSASDSFESRLREMAADRLLETVQFAKSKEETVECGSSTSLLLSMAHTMRACMRDWPSMEDNAEAGAERAEALTELKKSLKEARRLTRSSPLDSLVFVCSDALFLMAEQWPSAKGAAENVPLSFPQKTKPEPSTSNLSMGNGVIAAKRPRFENGAKTETPRKQFFPPYPENDDDEDQNASGSSQPIDPLMFFNQNLSGLIKEEIDLTTNEKLETTMGQGDHDIWSTQTPLATFAAVTSSTSHPSIERDSEAARIRSARFFCPECNLGCVAKS</sequence>
<keyword evidence="3" id="KW-1185">Reference proteome</keyword>
<evidence type="ECO:0000313" key="3">
    <source>
        <dbReference type="Proteomes" id="UP001328107"/>
    </source>
</evidence>
<accession>A0AAN5I163</accession>
<feature type="region of interest" description="Disordered" evidence="1">
    <location>
        <begin position="150"/>
        <end position="190"/>
    </location>
</feature>
<comment type="caution">
    <text evidence="2">The sequence shown here is derived from an EMBL/GenBank/DDBJ whole genome shotgun (WGS) entry which is preliminary data.</text>
</comment>
<feature type="compositionally biased region" description="Basic and acidic residues" evidence="1">
    <location>
        <begin position="153"/>
        <end position="165"/>
    </location>
</feature>
<name>A0AAN5I163_9BILA</name>
<reference evidence="3" key="1">
    <citation type="submission" date="2022-10" db="EMBL/GenBank/DDBJ databases">
        <title>Genome assembly of Pristionchus species.</title>
        <authorList>
            <person name="Yoshida K."/>
            <person name="Sommer R.J."/>
        </authorList>
    </citation>
    <scope>NUCLEOTIDE SEQUENCE [LARGE SCALE GENOMIC DNA]</scope>
    <source>
        <strain evidence="3">RS5460</strain>
    </source>
</reference>